<gene>
    <name evidence="1" type="ORF">HD595_007538</name>
</gene>
<proteinExistence type="predicted"/>
<reference evidence="1 2" key="1">
    <citation type="submission" date="2022-06" db="EMBL/GenBank/DDBJ databases">
        <title>Sequencing the genomes of 1000 actinobacteria strains.</title>
        <authorList>
            <person name="Klenk H.-P."/>
        </authorList>
    </citation>
    <scope>NUCLEOTIDE SEQUENCE [LARGE SCALE GENOMIC DNA]</scope>
    <source>
        <strain evidence="1 2">DSM 44170</strain>
    </source>
</reference>
<evidence type="ECO:0000313" key="2">
    <source>
        <dbReference type="Proteomes" id="UP001320766"/>
    </source>
</evidence>
<comment type="caution">
    <text evidence="1">The sequence shown here is derived from an EMBL/GenBank/DDBJ whole genome shotgun (WGS) entry which is preliminary data.</text>
</comment>
<organism evidence="1 2">
    <name type="scientific">Nonomuraea roseoviolacea subsp. carminata</name>
    <dbReference type="NCBI Taxonomy" id="160689"/>
    <lineage>
        <taxon>Bacteria</taxon>
        <taxon>Bacillati</taxon>
        <taxon>Actinomycetota</taxon>
        <taxon>Actinomycetes</taxon>
        <taxon>Streptosporangiales</taxon>
        <taxon>Streptosporangiaceae</taxon>
        <taxon>Nonomuraea</taxon>
    </lineage>
</organism>
<protein>
    <recommendedName>
        <fullName evidence="3">Glyoxalase</fullName>
    </recommendedName>
</protein>
<dbReference type="Proteomes" id="UP001320766">
    <property type="component" value="Unassembled WGS sequence"/>
</dbReference>
<dbReference type="RefSeq" id="WP_253777707.1">
    <property type="nucleotide sequence ID" value="NZ_BAAAVE010000002.1"/>
</dbReference>
<name>A0ABT1KBT6_9ACTN</name>
<evidence type="ECO:0008006" key="3">
    <source>
        <dbReference type="Google" id="ProtNLM"/>
    </source>
</evidence>
<keyword evidence="2" id="KW-1185">Reference proteome</keyword>
<sequence>MSVTFESAAELADALRRAEAAHGRHEQELGHADPDWPGWYARYMVDEQGGDADPAASG</sequence>
<evidence type="ECO:0000313" key="1">
    <source>
        <dbReference type="EMBL" id="MCP2351416.1"/>
    </source>
</evidence>
<dbReference type="EMBL" id="JAMZEC010000001">
    <property type="protein sequence ID" value="MCP2351416.1"/>
    <property type="molecule type" value="Genomic_DNA"/>
</dbReference>
<accession>A0ABT1KBT6</accession>